<proteinExistence type="predicted"/>
<name>A0ABD2LEI8_9BILA</name>
<evidence type="ECO:0000313" key="1">
    <source>
        <dbReference type="EMBL" id="KAL3113631.1"/>
    </source>
</evidence>
<organism evidence="1 2">
    <name type="scientific">Heterodera trifolii</name>
    <dbReference type="NCBI Taxonomy" id="157864"/>
    <lineage>
        <taxon>Eukaryota</taxon>
        <taxon>Metazoa</taxon>
        <taxon>Ecdysozoa</taxon>
        <taxon>Nematoda</taxon>
        <taxon>Chromadorea</taxon>
        <taxon>Rhabditida</taxon>
        <taxon>Tylenchina</taxon>
        <taxon>Tylenchomorpha</taxon>
        <taxon>Tylenchoidea</taxon>
        <taxon>Heteroderidae</taxon>
        <taxon>Heteroderinae</taxon>
        <taxon>Heterodera</taxon>
    </lineage>
</organism>
<gene>
    <name evidence="1" type="ORF">niasHT_010660</name>
</gene>
<comment type="caution">
    <text evidence="1">The sequence shown here is derived from an EMBL/GenBank/DDBJ whole genome shotgun (WGS) entry which is preliminary data.</text>
</comment>
<dbReference type="Proteomes" id="UP001620626">
    <property type="component" value="Unassembled WGS sequence"/>
</dbReference>
<keyword evidence="2" id="KW-1185">Reference proteome</keyword>
<accession>A0ABD2LEI8</accession>
<evidence type="ECO:0000313" key="2">
    <source>
        <dbReference type="Proteomes" id="UP001620626"/>
    </source>
</evidence>
<dbReference type="AlphaFoldDB" id="A0ABD2LEI8"/>
<protein>
    <submittedName>
        <fullName evidence="1">Uncharacterized protein</fullName>
    </submittedName>
</protein>
<reference evidence="1 2" key="1">
    <citation type="submission" date="2024-10" db="EMBL/GenBank/DDBJ databases">
        <authorList>
            <person name="Kim D."/>
        </authorList>
    </citation>
    <scope>NUCLEOTIDE SEQUENCE [LARGE SCALE GENOMIC DNA]</scope>
    <source>
        <strain evidence="1">BH-2024</strain>
    </source>
</reference>
<sequence length="129" mass="14153">MNDDDQKGGKASLFCLTYVKERDEEAECDQCPIMFIPLLIVTGFFFHSSLDHSTHTSPLLATSPLSVSSGSAAPPGAERMRLTAPLTLCPIPFCGSTADCEHSENSRLSSLLSYFQVFNPRPAEQKLRK</sequence>
<dbReference type="EMBL" id="JBICBT010000440">
    <property type="protein sequence ID" value="KAL3113631.1"/>
    <property type="molecule type" value="Genomic_DNA"/>
</dbReference>